<dbReference type="Proteomes" id="UP001157910">
    <property type="component" value="Unassembled WGS sequence"/>
</dbReference>
<dbReference type="Gene3D" id="3.40.50.720">
    <property type="entry name" value="NAD(P)-binding Rossmann-like Domain"/>
    <property type="match status" value="1"/>
</dbReference>
<dbReference type="Gene3D" id="3.90.180.10">
    <property type="entry name" value="Medium-chain alcohol dehydrogenases, catalytic domain"/>
    <property type="match status" value="1"/>
</dbReference>
<comment type="similarity">
    <text evidence="4">Belongs to the zinc-containing alcohol dehydrogenase family.</text>
</comment>
<dbReference type="SUPFAM" id="SSF50129">
    <property type="entry name" value="GroES-like"/>
    <property type="match status" value="1"/>
</dbReference>
<proteinExistence type="inferred from homology"/>
<evidence type="ECO:0000256" key="3">
    <source>
        <dbReference type="ARBA" id="ARBA00023002"/>
    </source>
</evidence>
<evidence type="ECO:0000256" key="2">
    <source>
        <dbReference type="ARBA" id="ARBA00022833"/>
    </source>
</evidence>
<dbReference type="PANTHER" id="PTHR43401:SF2">
    <property type="entry name" value="L-THREONINE 3-DEHYDROGENASE"/>
    <property type="match status" value="1"/>
</dbReference>
<dbReference type="SUPFAM" id="SSF51735">
    <property type="entry name" value="NAD(P)-binding Rossmann-fold domains"/>
    <property type="match status" value="1"/>
</dbReference>
<dbReference type="SMART" id="SM00829">
    <property type="entry name" value="PKS_ER"/>
    <property type="match status" value="1"/>
</dbReference>
<evidence type="ECO:0000259" key="5">
    <source>
        <dbReference type="SMART" id="SM00829"/>
    </source>
</evidence>
<dbReference type="InterPro" id="IPR020843">
    <property type="entry name" value="ER"/>
</dbReference>
<evidence type="ECO:0000313" key="7">
    <source>
        <dbReference type="Proteomes" id="UP001157910"/>
    </source>
</evidence>
<organism evidence="6 7">
    <name type="scientific">Novosphingobium panipatense</name>
    <dbReference type="NCBI Taxonomy" id="428991"/>
    <lineage>
        <taxon>Bacteria</taxon>
        <taxon>Pseudomonadati</taxon>
        <taxon>Pseudomonadota</taxon>
        <taxon>Alphaproteobacteria</taxon>
        <taxon>Sphingomonadales</taxon>
        <taxon>Sphingomonadaceae</taxon>
        <taxon>Novosphingobium</taxon>
    </lineage>
</organism>
<comment type="caution">
    <text evidence="6">The sequence shown here is derived from an EMBL/GenBank/DDBJ whole genome shotgun (WGS) entry which is preliminary data.</text>
</comment>
<dbReference type="PANTHER" id="PTHR43401">
    <property type="entry name" value="L-THREONINE 3-DEHYDROGENASE"/>
    <property type="match status" value="1"/>
</dbReference>
<evidence type="ECO:0000256" key="1">
    <source>
        <dbReference type="ARBA" id="ARBA00022723"/>
    </source>
</evidence>
<protein>
    <submittedName>
        <fullName evidence="6">Threonine dehydrogenase</fullName>
    </submittedName>
</protein>
<dbReference type="InterPro" id="IPR050129">
    <property type="entry name" value="Zn_alcohol_dh"/>
</dbReference>
<dbReference type="EMBL" id="FXUI01000002">
    <property type="protein sequence ID" value="SMP58035.1"/>
    <property type="molecule type" value="Genomic_DNA"/>
</dbReference>
<sequence length="335" mass="35395">MKAAIYPGHGAPVLIESLPDPAPGPGEVLIRVARCGICGTDLSMTKGGAWDFAPGSQFGHEYAGEVVALGRAVSRLAVGDRIAVLPSVACGHCPGCAHQNNVLCQAAEGSLMHGFAEFARVPESLAVKLPSVLSLTDGALIEPLAISLYGVRHARMQPGDNVVVLGAGTVALYAIYWARRLGAGRIVVLSRSERRASLVLQMGADHFVTYGDKDVAEVIEKLGGTADVVFECAGAEGMLAKAILHAGPFGRVVSLGFCTKPDMMIPALAAYKCVNLQFLVGYSMKEFLYIADQMDKGHVDPKTIVTNCVPLADLPGTLDRLRSDNQETKVHVTMT</sequence>
<evidence type="ECO:0000313" key="6">
    <source>
        <dbReference type="EMBL" id="SMP58035.1"/>
    </source>
</evidence>
<keyword evidence="3" id="KW-0560">Oxidoreductase</keyword>
<keyword evidence="2 4" id="KW-0862">Zinc</keyword>
<comment type="cofactor">
    <cofactor evidence="4">
        <name>Zn(2+)</name>
        <dbReference type="ChEBI" id="CHEBI:29105"/>
    </cofactor>
</comment>
<dbReference type="RefSeq" id="WP_283405398.1">
    <property type="nucleotide sequence ID" value="NZ_FXUI01000002.1"/>
</dbReference>
<dbReference type="InterPro" id="IPR011032">
    <property type="entry name" value="GroES-like_sf"/>
</dbReference>
<dbReference type="InterPro" id="IPR013149">
    <property type="entry name" value="ADH-like_C"/>
</dbReference>
<feature type="domain" description="Enoyl reductase (ER)" evidence="5">
    <location>
        <begin position="10"/>
        <end position="332"/>
    </location>
</feature>
<reference evidence="6 7" key="1">
    <citation type="submission" date="2017-05" db="EMBL/GenBank/DDBJ databases">
        <authorList>
            <person name="Varghese N."/>
            <person name="Submissions S."/>
        </authorList>
    </citation>
    <scope>NUCLEOTIDE SEQUENCE [LARGE SCALE GENOMIC DNA]</scope>
    <source>
        <strain evidence="6 7">SM16</strain>
    </source>
</reference>
<gene>
    <name evidence="6" type="ORF">SAMN06296065_102401</name>
</gene>
<name>A0ABY1Q6K2_9SPHN</name>
<evidence type="ECO:0000256" key="4">
    <source>
        <dbReference type="RuleBase" id="RU361277"/>
    </source>
</evidence>
<dbReference type="PROSITE" id="PS00059">
    <property type="entry name" value="ADH_ZINC"/>
    <property type="match status" value="1"/>
</dbReference>
<dbReference type="InterPro" id="IPR036291">
    <property type="entry name" value="NAD(P)-bd_dom_sf"/>
</dbReference>
<dbReference type="Pfam" id="PF00107">
    <property type="entry name" value="ADH_zinc_N"/>
    <property type="match status" value="1"/>
</dbReference>
<keyword evidence="7" id="KW-1185">Reference proteome</keyword>
<accession>A0ABY1Q6K2</accession>
<keyword evidence="1 4" id="KW-0479">Metal-binding</keyword>
<dbReference type="InterPro" id="IPR002328">
    <property type="entry name" value="ADH_Zn_CS"/>
</dbReference>
<dbReference type="InterPro" id="IPR013154">
    <property type="entry name" value="ADH-like_N"/>
</dbReference>
<dbReference type="Pfam" id="PF08240">
    <property type="entry name" value="ADH_N"/>
    <property type="match status" value="1"/>
</dbReference>